<reference evidence="1" key="1">
    <citation type="journal article" date="2015" name="Nature">
        <title>Complex archaea that bridge the gap between prokaryotes and eukaryotes.</title>
        <authorList>
            <person name="Spang A."/>
            <person name="Saw J.H."/>
            <person name="Jorgensen S.L."/>
            <person name="Zaremba-Niedzwiedzka K."/>
            <person name="Martijn J."/>
            <person name="Lind A.E."/>
            <person name="van Eijk R."/>
            <person name="Schleper C."/>
            <person name="Guy L."/>
            <person name="Ettema T.J."/>
        </authorList>
    </citation>
    <scope>NUCLEOTIDE SEQUENCE</scope>
</reference>
<comment type="caution">
    <text evidence="1">The sequence shown here is derived from an EMBL/GenBank/DDBJ whole genome shotgun (WGS) entry which is preliminary data.</text>
</comment>
<dbReference type="AlphaFoldDB" id="A0A0F9GLW0"/>
<gene>
    <name evidence="1" type="ORF">LCGC14_1894150</name>
</gene>
<sequence length="110" mass="12592">MITRDQRIIEAIDRLSLGVITSGNKITIVNSISKTMGEKVTHQEIVIALVGTLEDTYEDDMFCSCEECGKTFHRCQFCGELYCRYCAHGCYCPSNVADTEYLESEKFREW</sequence>
<dbReference type="EMBL" id="LAZR01019715">
    <property type="protein sequence ID" value="KKL91496.1"/>
    <property type="molecule type" value="Genomic_DNA"/>
</dbReference>
<name>A0A0F9GLW0_9ZZZZ</name>
<organism evidence="1">
    <name type="scientific">marine sediment metagenome</name>
    <dbReference type="NCBI Taxonomy" id="412755"/>
    <lineage>
        <taxon>unclassified sequences</taxon>
        <taxon>metagenomes</taxon>
        <taxon>ecological metagenomes</taxon>
    </lineage>
</organism>
<evidence type="ECO:0000313" key="1">
    <source>
        <dbReference type="EMBL" id="KKL91496.1"/>
    </source>
</evidence>
<protein>
    <submittedName>
        <fullName evidence="1">Uncharacterized protein</fullName>
    </submittedName>
</protein>
<accession>A0A0F9GLW0</accession>
<proteinExistence type="predicted"/>